<evidence type="ECO:0000256" key="8">
    <source>
        <dbReference type="ARBA" id="ARBA00022679"/>
    </source>
</evidence>
<feature type="domain" description="Histidine kinase" evidence="18">
    <location>
        <begin position="310"/>
        <end position="398"/>
    </location>
</feature>
<evidence type="ECO:0000256" key="5">
    <source>
        <dbReference type="ARBA" id="ARBA00017322"/>
    </source>
</evidence>
<evidence type="ECO:0000313" key="20">
    <source>
        <dbReference type="Proteomes" id="UP000262882"/>
    </source>
</evidence>
<dbReference type="Gene3D" id="3.30.565.10">
    <property type="entry name" value="Histidine kinase-like ATPase, C-terminal domain"/>
    <property type="match status" value="1"/>
</dbReference>
<evidence type="ECO:0000256" key="11">
    <source>
        <dbReference type="ARBA" id="ARBA00023004"/>
    </source>
</evidence>
<keyword evidence="13" id="KW-0411">Iron-sulfur</keyword>
<dbReference type="Pfam" id="PF02518">
    <property type="entry name" value="HATPase_c"/>
    <property type="match status" value="1"/>
</dbReference>
<evidence type="ECO:0000256" key="15">
    <source>
        <dbReference type="ARBA" id="ARBA00030800"/>
    </source>
</evidence>
<evidence type="ECO:0000256" key="1">
    <source>
        <dbReference type="ARBA" id="ARBA00000085"/>
    </source>
</evidence>
<dbReference type="CDD" id="cd16917">
    <property type="entry name" value="HATPase_UhpB-NarQ-NarX-like"/>
    <property type="match status" value="1"/>
</dbReference>
<keyword evidence="8" id="KW-0808">Transferase</keyword>
<dbReference type="GO" id="GO:0046872">
    <property type="term" value="F:metal ion binding"/>
    <property type="evidence" value="ECO:0007669"/>
    <property type="project" value="UniProtKB-KW"/>
</dbReference>
<dbReference type="PANTHER" id="PTHR24421:SF62">
    <property type="entry name" value="SENSORY TRANSDUCTION HISTIDINE KINASE"/>
    <property type="match status" value="1"/>
</dbReference>
<keyword evidence="7" id="KW-0963">Cytoplasm</keyword>
<dbReference type="GO" id="GO:0005737">
    <property type="term" value="C:cytoplasm"/>
    <property type="evidence" value="ECO:0007669"/>
    <property type="project" value="UniProtKB-SubCell"/>
</dbReference>
<name>A0A372GDT1_9ACTN</name>
<dbReference type="EMBL" id="QVNQ01000006">
    <property type="protein sequence ID" value="RFS83535.1"/>
    <property type="molecule type" value="Genomic_DNA"/>
</dbReference>
<feature type="transmembrane region" description="Helical" evidence="17">
    <location>
        <begin position="12"/>
        <end position="30"/>
    </location>
</feature>
<keyword evidence="11" id="KW-0408">Iron</keyword>
<dbReference type="InterPro" id="IPR003594">
    <property type="entry name" value="HATPase_dom"/>
</dbReference>
<dbReference type="SMART" id="SM00387">
    <property type="entry name" value="HATPase_c"/>
    <property type="match status" value="1"/>
</dbReference>
<evidence type="ECO:0000256" key="10">
    <source>
        <dbReference type="ARBA" id="ARBA00022777"/>
    </source>
</evidence>
<evidence type="ECO:0000256" key="16">
    <source>
        <dbReference type="SAM" id="Coils"/>
    </source>
</evidence>
<dbReference type="SUPFAM" id="SSF55874">
    <property type="entry name" value="ATPase domain of HSP90 chaperone/DNA topoisomerase II/histidine kinase"/>
    <property type="match status" value="1"/>
</dbReference>
<dbReference type="InterPro" id="IPR050482">
    <property type="entry name" value="Sensor_HK_TwoCompSys"/>
</dbReference>
<keyword evidence="20" id="KW-1185">Reference proteome</keyword>
<evidence type="ECO:0000256" key="2">
    <source>
        <dbReference type="ARBA" id="ARBA00001966"/>
    </source>
</evidence>
<evidence type="ECO:0000256" key="6">
    <source>
        <dbReference type="ARBA" id="ARBA00022485"/>
    </source>
</evidence>
<comment type="cofactor">
    <cofactor evidence="2">
        <name>[4Fe-4S] cluster</name>
        <dbReference type="ChEBI" id="CHEBI:49883"/>
    </cofactor>
</comment>
<reference evidence="19 20" key="1">
    <citation type="submission" date="2018-08" db="EMBL/GenBank/DDBJ databases">
        <title>Actinomadura spongicola sp. nov., isolated from marine sponge Leucetta chagosensis.</title>
        <authorList>
            <person name="Li L."/>
            <person name="Lin H.W."/>
        </authorList>
    </citation>
    <scope>NUCLEOTIDE SEQUENCE [LARGE SCALE GENOMIC DNA]</scope>
    <source>
        <strain evidence="19 20">LHW52907</strain>
    </source>
</reference>
<evidence type="ECO:0000256" key="3">
    <source>
        <dbReference type="ARBA" id="ARBA00004496"/>
    </source>
</evidence>
<dbReference type="InterPro" id="IPR005467">
    <property type="entry name" value="His_kinase_dom"/>
</dbReference>
<dbReference type="EC" id="2.7.13.3" evidence="4"/>
<comment type="subcellular location">
    <subcellularLocation>
        <location evidence="3">Cytoplasm</location>
    </subcellularLocation>
</comment>
<dbReference type="InterPro" id="IPR017205">
    <property type="entry name" value="Sig_transdc_His_kinase_ChrS"/>
</dbReference>
<dbReference type="PIRSF" id="PIRSF037434">
    <property type="entry name" value="STHK_ChrS"/>
    <property type="match status" value="1"/>
</dbReference>
<gene>
    <name evidence="19" type="ORF">D0T12_21085</name>
</gene>
<accession>A0A372GDT1</accession>
<keyword evidence="17" id="KW-0812">Transmembrane</keyword>
<dbReference type="GO" id="GO:0046983">
    <property type="term" value="F:protein dimerization activity"/>
    <property type="evidence" value="ECO:0007669"/>
    <property type="project" value="InterPro"/>
</dbReference>
<feature type="transmembrane region" description="Helical" evidence="17">
    <location>
        <begin position="72"/>
        <end position="96"/>
    </location>
</feature>
<dbReference type="RefSeq" id="WP_117401366.1">
    <property type="nucleotide sequence ID" value="NZ_QVNQ01000006.1"/>
</dbReference>
<protein>
    <recommendedName>
        <fullName evidence="5">Oxygen sensor histidine kinase NreB</fullName>
        <ecNumber evidence="4">2.7.13.3</ecNumber>
    </recommendedName>
    <alternativeName>
        <fullName evidence="15">Nitrogen regulation protein B</fullName>
    </alternativeName>
</protein>
<evidence type="ECO:0000256" key="13">
    <source>
        <dbReference type="ARBA" id="ARBA00023014"/>
    </source>
</evidence>
<keyword evidence="12" id="KW-0902">Two-component regulatory system</keyword>
<feature type="coiled-coil region" evidence="16">
    <location>
        <begin position="154"/>
        <end position="188"/>
    </location>
</feature>
<dbReference type="InterPro" id="IPR036890">
    <property type="entry name" value="HATPase_C_sf"/>
</dbReference>
<evidence type="ECO:0000313" key="19">
    <source>
        <dbReference type="EMBL" id="RFS83535.1"/>
    </source>
</evidence>
<organism evidence="19 20">
    <name type="scientific">Actinomadura spongiicola</name>
    <dbReference type="NCBI Taxonomy" id="2303421"/>
    <lineage>
        <taxon>Bacteria</taxon>
        <taxon>Bacillati</taxon>
        <taxon>Actinomycetota</taxon>
        <taxon>Actinomycetes</taxon>
        <taxon>Streptosporangiales</taxon>
        <taxon>Thermomonosporaceae</taxon>
        <taxon>Actinomadura</taxon>
    </lineage>
</organism>
<dbReference type="AlphaFoldDB" id="A0A372GDT1"/>
<proteinExistence type="predicted"/>
<evidence type="ECO:0000256" key="17">
    <source>
        <dbReference type="SAM" id="Phobius"/>
    </source>
</evidence>
<dbReference type="InterPro" id="IPR011712">
    <property type="entry name" value="Sig_transdc_His_kin_sub3_dim/P"/>
</dbReference>
<keyword evidence="6" id="KW-0004">4Fe-4S</keyword>
<comment type="catalytic activity">
    <reaction evidence="1">
        <text>ATP + protein L-histidine = ADP + protein N-phospho-L-histidine.</text>
        <dbReference type="EC" id="2.7.13.3"/>
    </reaction>
</comment>
<dbReference type="Gene3D" id="1.20.5.1930">
    <property type="match status" value="1"/>
</dbReference>
<keyword evidence="17" id="KW-0472">Membrane</keyword>
<dbReference type="PROSITE" id="PS50109">
    <property type="entry name" value="HIS_KIN"/>
    <property type="match status" value="1"/>
</dbReference>
<evidence type="ECO:0000256" key="7">
    <source>
        <dbReference type="ARBA" id="ARBA00022490"/>
    </source>
</evidence>
<dbReference type="GO" id="GO:0051539">
    <property type="term" value="F:4 iron, 4 sulfur cluster binding"/>
    <property type="evidence" value="ECO:0007669"/>
    <property type="project" value="UniProtKB-KW"/>
</dbReference>
<evidence type="ECO:0000256" key="12">
    <source>
        <dbReference type="ARBA" id="ARBA00023012"/>
    </source>
</evidence>
<dbReference type="PANTHER" id="PTHR24421">
    <property type="entry name" value="NITRATE/NITRITE SENSOR PROTEIN NARX-RELATED"/>
    <property type="match status" value="1"/>
</dbReference>
<keyword evidence="9" id="KW-0479">Metal-binding</keyword>
<sequence length="403" mass="42291">MGVTRAPAGDRSLFFVLGVAGLAASTVFYLAGGAGATDGTPVVVPLVAVALVWLALPVRLPGDRHWARPAAYYAGLLIIATLLVLQSPAFFGFSWIGYPYAFALFEARWSLAAVTANAIVQYATLLSVGVPSDALVHVLPVGAFAPVVAAGWVTAAEQRRTRRANAELAEANRRLEISLAENAGLQELLVAQARQAGRLDERGRLARDIHDTLAQGLTGIITHARAAGRAADDPAQWRLHVDRIESLAADSLNEARRSVQALRPGPLTGSSLPEALTGMAGRWSASHTVPVTVEVTGEPVRKATEVEITLFRAAQEALTNVARHARASRVGLTLSYLDGTVLLDVRDDGIGFDAPPGSGSGFGLEAMRQRLRAVGGTLVVESTAGEGTALSVTVPDPSVEGRP</sequence>
<feature type="transmembrane region" description="Helical" evidence="17">
    <location>
        <begin position="134"/>
        <end position="155"/>
    </location>
</feature>
<dbReference type="GO" id="GO:0000155">
    <property type="term" value="F:phosphorelay sensor kinase activity"/>
    <property type="evidence" value="ECO:0007669"/>
    <property type="project" value="InterPro"/>
</dbReference>
<comment type="caution">
    <text evidence="19">The sequence shown here is derived from an EMBL/GenBank/DDBJ whole genome shotgun (WGS) entry which is preliminary data.</text>
</comment>
<dbReference type="OrthoDB" id="144293at2"/>
<dbReference type="Pfam" id="PF07730">
    <property type="entry name" value="HisKA_3"/>
    <property type="match status" value="1"/>
</dbReference>
<keyword evidence="16" id="KW-0175">Coiled coil</keyword>
<dbReference type="InterPro" id="IPR004358">
    <property type="entry name" value="Sig_transdc_His_kin-like_C"/>
</dbReference>
<keyword evidence="10 19" id="KW-0418">Kinase</keyword>
<dbReference type="PRINTS" id="PR00344">
    <property type="entry name" value="BCTRLSENSOR"/>
</dbReference>
<feature type="transmembrane region" description="Helical" evidence="17">
    <location>
        <begin position="42"/>
        <end position="60"/>
    </location>
</feature>
<keyword evidence="17" id="KW-1133">Transmembrane helix</keyword>
<evidence type="ECO:0000259" key="18">
    <source>
        <dbReference type="PROSITE" id="PS50109"/>
    </source>
</evidence>
<comment type="function">
    <text evidence="14">Member of the two-component regulatory system NreB/NreC involved in the control of dissimilatory nitrate/nitrite reduction in response to oxygen. NreB functions as a direct oxygen sensor histidine kinase which is autophosphorylated, in the absence of oxygen, probably at the conserved histidine residue, and transfers its phosphate group probably to a conserved aspartate residue of NreC. NreB/NreC activates the expression of the nitrate (narGHJI) and nitrite (nir) reductase operons, as well as the putative nitrate transporter gene narT.</text>
</comment>
<dbReference type="GO" id="GO:0016020">
    <property type="term" value="C:membrane"/>
    <property type="evidence" value="ECO:0007669"/>
    <property type="project" value="InterPro"/>
</dbReference>
<evidence type="ECO:0000256" key="9">
    <source>
        <dbReference type="ARBA" id="ARBA00022723"/>
    </source>
</evidence>
<evidence type="ECO:0000256" key="4">
    <source>
        <dbReference type="ARBA" id="ARBA00012438"/>
    </source>
</evidence>
<evidence type="ECO:0000256" key="14">
    <source>
        <dbReference type="ARBA" id="ARBA00024827"/>
    </source>
</evidence>
<dbReference type="Proteomes" id="UP000262882">
    <property type="component" value="Unassembled WGS sequence"/>
</dbReference>